<accession>A0A380DST1</accession>
<evidence type="ECO:0000313" key="2">
    <source>
        <dbReference type="EMBL" id="SUK44623.1"/>
    </source>
</evidence>
<name>A0A380DST1_STAAU</name>
<proteinExistence type="predicted"/>
<evidence type="ECO:0000259" key="1">
    <source>
        <dbReference type="Pfam" id="PF13443"/>
    </source>
</evidence>
<evidence type="ECO:0000313" key="3">
    <source>
        <dbReference type="Proteomes" id="UP000255091"/>
    </source>
</evidence>
<dbReference type="EMBL" id="UHAP01000001">
    <property type="protein sequence ID" value="SUK44623.1"/>
    <property type="molecule type" value="Genomic_DNA"/>
</dbReference>
<gene>
    <name evidence="2" type="ORF">NCTC6133_01674</name>
</gene>
<feature type="domain" description="HTH cro/C1-type" evidence="1">
    <location>
        <begin position="1"/>
        <end position="44"/>
    </location>
</feature>
<dbReference type="Proteomes" id="UP000255091">
    <property type="component" value="Unassembled WGS sequence"/>
</dbReference>
<sequence length="56" mass="6434">MLDSDITAYQIEKGTGVSRAKIGRLKNDKNSLKNLTLETAEKLYNYQKQLEIMNED</sequence>
<reference evidence="2 3" key="1">
    <citation type="submission" date="2018-06" db="EMBL/GenBank/DDBJ databases">
        <authorList>
            <consortium name="Pathogen Informatics"/>
            <person name="Doyle S."/>
        </authorList>
    </citation>
    <scope>NUCLEOTIDE SEQUENCE [LARGE SCALE GENOMIC DNA]</scope>
    <source>
        <strain evidence="2 3">NCTC6133</strain>
    </source>
</reference>
<organism evidence="2 3">
    <name type="scientific">Staphylococcus aureus</name>
    <dbReference type="NCBI Taxonomy" id="1280"/>
    <lineage>
        <taxon>Bacteria</taxon>
        <taxon>Bacillati</taxon>
        <taxon>Bacillota</taxon>
        <taxon>Bacilli</taxon>
        <taxon>Bacillales</taxon>
        <taxon>Staphylococcaceae</taxon>
        <taxon>Staphylococcus</taxon>
    </lineage>
</organism>
<protein>
    <recommendedName>
        <fullName evidence="1">HTH cro/C1-type domain-containing protein</fullName>
    </recommendedName>
</protein>
<dbReference type="AlphaFoldDB" id="A0A380DST1"/>
<dbReference type="Pfam" id="PF13443">
    <property type="entry name" value="HTH_26"/>
    <property type="match status" value="1"/>
</dbReference>
<dbReference type="InterPro" id="IPR001387">
    <property type="entry name" value="Cro/C1-type_HTH"/>
</dbReference>